<dbReference type="Proteomes" id="UP000008810">
    <property type="component" value="Chromosome 3"/>
</dbReference>
<feature type="non-terminal residue" evidence="2">
    <location>
        <position position="219"/>
    </location>
</feature>
<protein>
    <recommendedName>
        <fullName evidence="1">Endonuclease/exonuclease/phosphatase domain-containing protein</fullName>
    </recommendedName>
</protein>
<reference evidence="3" key="3">
    <citation type="submission" date="2018-08" db="UniProtKB">
        <authorList>
            <consortium name="EnsemblPlants"/>
        </authorList>
    </citation>
    <scope>IDENTIFICATION</scope>
    <source>
        <strain evidence="3">cv. Bd21</strain>
    </source>
</reference>
<dbReference type="InterPro" id="IPR036691">
    <property type="entry name" value="Endo/exonu/phosph_ase_sf"/>
</dbReference>
<gene>
    <name evidence="2" type="ORF">BRADI_3g06732v3</name>
</gene>
<name>A0A2K2CVL9_BRADI</name>
<evidence type="ECO:0000313" key="4">
    <source>
        <dbReference type="Proteomes" id="UP000008810"/>
    </source>
</evidence>
<organism evidence="2">
    <name type="scientific">Brachypodium distachyon</name>
    <name type="common">Purple false brome</name>
    <name type="synonym">Trachynia distachya</name>
    <dbReference type="NCBI Taxonomy" id="15368"/>
    <lineage>
        <taxon>Eukaryota</taxon>
        <taxon>Viridiplantae</taxon>
        <taxon>Streptophyta</taxon>
        <taxon>Embryophyta</taxon>
        <taxon>Tracheophyta</taxon>
        <taxon>Spermatophyta</taxon>
        <taxon>Magnoliopsida</taxon>
        <taxon>Liliopsida</taxon>
        <taxon>Poales</taxon>
        <taxon>Poaceae</taxon>
        <taxon>BOP clade</taxon>
        <taxon>Pooideae</taxon>
        <taxon>Stipodae</taxon>
        <taxon>Brachypodieae</taxon>
        <taxon>Brachypodium</taxon>
    </lineage>
</organism>
<proteinExistence type="predicted"/>
<dbReference type="PANTHER" id="PTHR33710:SF48">
    <property type="entry name" value="OS02G0307075 PROTEIN"/>
    <property type="match status" value="1"/>
</dbReference>
<reference evidence="2" key="2">
    <citation type="submission" date="2017-06" db="EMBL/GenBank/DDBJ databases">
        <title>WGS assembly of Brachypodium distachyon.</title>
        <authorList>
            <consortium name="The International Brachypodium Initiative"/>
            <person name="Lucas S."/>
            <person name="Harmon-Smith M."/>
            <person name="Lail K."/>
            <person name="Tice H."/>
            <person name="Grimwood J."/>
            <person name="Bruce D."/>
            <person name="Barry K."/>
            <person name="Shu S."/>
            <person name="Lindquist E."/>
            <person name="Wang M."/>
            <person name="Pitluck S."/>
            <person name="Vogel J.P."/>
            <person name="Garvin D.F."/>
            <person name="Mockler T.C."/>
            <person name="Schmutz J."/>
            <person name="Rokhsar D."/>
            <person name="Bevan M.W."/>
        </authorList>
    </citation>
    <scope>NUCLEOTIDE SEQUENCE</scope>
    <source>
        <strain evidence="2">Bd21</strain>
    </source>
</reference>
<dbReference type="AlphaFoldDB" id="A0A2K2CVL9"/>
<dbReference type="Gramene" id="PNT66072">
    <property type="protein sequence ID" value="PNT66072"/>
    <property type="gene ID" value="BRADI_3g06732v3"/>
</dbReference>
<dbReference type="InterPro" id="IPR005135">
    <property type="entry name" value="Endo/exonuclease/phosphatase"/>
</dbReference>
<dbReference type="GO" id="GO:0003824">
    <property type="term" value="F:catalytic activity"/>
    <property type="evidence" value="ECO:0007669"/>
    <property type="project" value="InterPro"/>
</dbReference>
<dbReference type="OrthoDB" id="1267182at2759"/>
<feature type="domain" description="Endonuclease/exonuclease/phosphatase" evidence="1">
    <location>
        <begin position="6"/>
        <end position="202"/>
    </location>
</feature>
<dbReference type="EnsemblPlants" id="PNT66072">
    <property type="protein sequence ID" value="PNT66072"/>
    <property type="gene ID" value="BRADI_3g06732v3"/>
</dbReference>
<dbReference type="EMBL" id="CM000882">
    <property type="protein sequence ID" value="PNT66072.1"/>
    <property type="molecule type" value="Genomic_DNA"/>
</dbReference>
<evidence type="ECO:0000259" key="1">
    <source>
        <dbReference type="Pfam" id="PF03372"/>
    </source>
</evidence>
<dbReference type="Gene3D" id="3.60.10.10">
    <property type="entry name" value="Endonuclease/exonuclease/phosphatase"/>
    <property type="match status" value="1"/>
</dbReference>
<reference evidence="2 3" key="1">
    <citation type="journal article" date="2010" name="Nature">
        <title>Genome sequencing and analysis of the model grass Brachypodium distachyon.</title>
        <authorList>
            <consortium name="International Brachypodium Initiative"/>
        </authorList>
    </citation>
    <scope>NUCLEOTIDE SEQUENCE [LARGE SCALE GENOMIC DNA]</scope>
    <source>
        <strain evidence="2 3">Bd21</strain>
    </source>
</reference>
<evidence type="ECO:0000313" key="3">
    <source>
        <dbReference type="EnsemblPlants" id="PNT66072"/>
    </source>
</evidence>
<sequence>MTSSSFDLVLLQETKLHNITPFKLASFLPASLANFVHLDAVGTSGGILTAWNNNLLRLKNSVIKDRSVSVQFECCSSNLTFWATNVYGPNAEIDRDSFFQEIIDLQPTISGPWIIAGDFNSVRSADDRNTGRVTVTETQRFNEWLHDLQVQELPLLDRNFTWSNMQSTPILTRIDRVFFNAEWNAALPNSRLHTLPRSTSDHFPLNVDASTQIPKSGLF</sequence>
<evidence type="ECO:0000313" key="2">
    <source>
        <dbReference type="EMBL" id="PNT66072.1"/>
    </source>
</evidence>
<dbReference type="STRING" id="15368.A0A2K2CVL9"/>
<dbReference type="InParanoid" id="A0A2K2CVL9"/>
<dbReference type="SUPFAM" id="SSF56219">
    <property type="entry name" value="DNase I-like"/>
    <property type="match status" value="1"/>
</dbReference>
<dbReference type="Pfam" id="PF03372">
    <property type="entry name" value="Exo_endo_phos"/>
    <property type="match status" value="1"/>
</dbReference>
<dbReference type="PANTHER" id="PTHR33710">
    <property type="entry name" value="BNAC02G09200D PROTEIN"/>
    <property type="match status" value="1"/>
</dbReference>
<keyword evidence="4" id="KW-1185">Reference proteome</keyword>
<accession>A0A2K2CVL9</accession>